<sequence length="335" mass="38628">MNKRIRRIFLLLALFLLAGAGARAQAGGFNLIKTVMEQPAPAGRWVKAGSGYRFRYTVSKKYAKNTWIRTGTKISFVDRAGFRATGFKKYRQKTYYLDARGYLALGWQRIGGEKYYFSRKTGAMLTGWKEIGKNKYYFSEKGILQKNTWVGSRYVDAGGHCRDAKRIFVGDSRTAGMRDAVNNRDTYIAQWGKGYEWFADAGVRKLQRVLDKNPYSAVIFNLGVNDLKNAELYVGIYERLIRQYPKVRFYFMSVNPVEEGFLHESGFSQRENAVIEGFNQRMEQVFGGRYIDSYHWLLEKGYLREQPGGYGTIDGLHYTDTLYRKLHGYVAAQVR</sequence>
<dbReference type="Proteomes" id="UP000307720">
    <property type="component" value="Unassembled WGS sequence"/>
</dbReference>
<gene>
    <name evidence="1" type="ORF">E5357_05220</name>
</gene>
<proteinExistence type="predicted"/>
<evidence type="ECO:0000313" key="2">
    <source>
        <dbReference type="Proteomes" id="UP000307720"/>
    </source>
</evidence>
<organism evidence="1 2">
    <name type="scientific">Hominisplanchenecus murintestinalis</name>
    <dbReference type="NCBI Taxonomy" id="2941517"/>
    <lineage>
        <taxon>Bacteria</taxon>
        <taxon>Bacillati</taxon>
        <taxon>Bacillota</taxon>
        <taxon>Clostridia</taxon>
        <taxon>Lachnospirales</taxon>
        <taxon>Lachnospiraceae</taxon>
        <taxon>Hominisplanchenecus</taxon>
    </lineage>
</organism>
<name>A0AC61R138_9FIRM</name>
<keyword evidence="1" id="KW-0378">Hydrolase</keyword>
<evidence type="ECO:0000313" key="1">
    <source>
        <dbReference type="EMBL" id="TGX99469.1"/>
    </source>
</evidence>
<protein>
    <submittedName>
        <fullName evidence="1">SGNH/GDSL hydrolase family protein</fullName>
    </submittedName>
</protein>
<dbReference type="EMBL" id="SRZB01000007">
    <property type="protein sequence ID" value="TGX99469.1"/>
    <property type="molecule type" value="Genomic_DNA"/>
</dbReference>
<keyword evidence="2" id="KW-1185">Reference proteome</keyword>
<accession>A0AC61R138</accession>
<reference evidence="1" key="1">
    <citation type="submission" date="2019-04" db="EMBL/GenBank/DDBJ databases">
        <title>Microbes associate with the intestines of laboratory mice.</title>
        <authorList>
            <person name="Navarre W."/>
            <person name="Wong E."/>
            <person name="Huang K."/>
            <person name="Tropini C."/>
            <person name="Ng K."/>
            <person name="Yu B."/>
        </authorList>
    </citation>
    <scope>NUCLEOTIDE SEQUENCE</scope>
    <source>
        <strain evidence="1">NM72_1-8</strain>
    </source>
</reference>
<comment type="caution">
    <text evidence="1">The sequence shown here is derived from an EMBL/GenBank/DDBJ whole genome shotgun (WGS) entry which is preliminary data.</text>
</comment>